<feature type="transmembrane region" description="Helical" evidence="1">
    <location>
        <begin position="134"/>
        <end position="156"/>
    </location>
</feature>
<gene>
    <name evidence="2" type="ORF">PISMIDRAFT_673206</name>
</gene>
<dbReference type="AlphaFoldDB" id="A0A0D0A3E8"/>
<reference evidence="3" key="2">
    <citation type="submission" date="2015-01" db="EMBL/GenBank/DDBJ databases">
        <title>Evolutionary Origins and Diversification of the Mycorrhizal Mutualists.</title>
        <authorList>
            <consortium name="DOE Joint Genome Institute"/>
            <consortium name="Mycorrhizal Genomics Consortium"/>
            <person name="Kohler A."/>
            <person name="Kuo A."/>
            <person name="Nagy L.G."/>
            <person name="Floudas D."/>
            <person name="Copeland A."/>
            <person name="Barry K.W."/>
            <person name="Cichocki N."/>
            <person name="Veneault-Fourrey C."/>
            <person name="LaButti K."/>
            <person name="Lindquist E.A."/>
            <person name="Lipzen A."/>
            <person name="Lundell T."/>
            <person name="Morin E."/>
            <person name="Murat C."/>
            <person name="Riley R."/>
            <person name="Ohm R."/>
            <person name="Sun H."/>
            <person name="Tunlid A."/>
            <person name="Henrissat B."/>
            <person name="Grigoriev I.V."/>
            <person name="Hibbett D.S."/>
            <person name="Martin F."/>
        </authorList>
    </citation>
    <scope>NUCLEOTIDE SEQUENCE [LARGE SCALE GENOMIC DNA]</scope>
    <source>
        <strain evidence="3">441</strain>
    </source>
</reference>
<feature type="transmembrane region" description="Helical" evidence="1">
    <location>
        <begin position="65"/>
        <end position="87"/>
    </location>
</feature>
<reference evidence="2 3" key="1">
    <citation type="submission" date="2014-04" db="EMBL/GenBank/DDBJ databases">
        <authorList>
            <consortium name="DOE Joint Genome Institute"/>
            <person name="Kuo A."/>
            <person name="Kohler A."/>
            <person name="Costa M.D."/>
            <person name="Nagy L.G."/>
            <person name="Floudas D."/>
            <person name="Copeland A."/>
            <person name="Barry K.W."/>
            <person name="Cichocki N."/>
            <person name="Veneault-Fourrey C."/>
            <person name="LaButti K."/>
            <person name="Lindquist E.A."/>
            <person name="Lipzen A."/>
            <person name="Lundell T."/>
            <person name="Morin E."/>
            <person name="Murat C."/>
            <person name="Sun H."/>
            <person name="Tunlid A."/>
            <person name="Henrissat B."/>
            <person name="Grigoriev I.V."/>
            <person name="Hibbett D.S."/>
            <person name="Martin F."/>
            <person name="Nordberg H.P."/>
            <person name="Cantor M.N."/>
            <person name="Hua S.X."/>
        </authorList>
    </citation>
    <scope>NUCLEOTIDE SEQUENCE [LARGE SCALE GENOMIC DNA]</scope>
    <source>
        <strain evidence="2 3">441</strain>
    </source>
</reference>
<dbReference type="HOGENOM" id="CLU_035509_13_2_1"/>
<evidence type="ECO:0000313" key="3">
    <source>
        <dbReference type="Proteomes" id="UP000054018"/>
    </source>
</evidence>
<feature type="transmembrane region" description="Helical" evidence="1">
    <location>
        <begin position="108"/>
        <end position="128"/>
    </location>
</feature>
<sequence length="200" mass="22294">MLLCQASITLRVWYLFSRNAFVRTFVVCVLFGSIAASFALLAPLVGSLEQLFTIRTPLQSPGKTLWLFVPSLINHSILFALKVYRFMQGGKSLHMEAPSRRLFKEGMLMYAFATVSLVFTIVCLSFTAPSQTTVFYFGLASFPTASIVVAVCRAMLSIRSLAATFHVDPEWLLSNAEMSRLPLREGPNKSELCVEIFCSQ</sequence>
<evidence type="ECO:0000313" key="2">
    <source>
        <dbReference type="EMBL" id="KIK28932.1"/>
    </source>
</evidence>
<name>A0A0D0A3E8_9AGAM</name>
<organism evidence="2 3">
    <name type="scientific">Pisolithus microcarpus 441</name>
    <dbReference type="NCBI Taxonomy" id="765257"/>
    <lineage>
        <taxon>Eukaryota</taxon>
        <taxon>Fungi</taxon>
        <taxon>Dikarya</taxon>
        <taxon>Basidiomycota</taxon>
        <taxon>Agaricomycotina</taxon>
        <taxon>Agaricomycetes</taxon>
        <taxon>Agaricomycetidae</taxon>
        <taxon>Boletales</taxon>
        <taxon>Sclerodermatineae</taxon>
        <taxon>Pisolithaceae</taxon>
        <taxon>Pisolithus</taxon>
    </lineage>
</organism>
<protein>
    <submittedName>
        <fullName evidence="2">Uncharacterized protein</fullName>
    </submittedName>
</protein>
<keyword evidence="1" id="KW-1133">Transmembrane helix</keyword>
<dbReference type="Proteomes" id="UP000054018">
    <property type="component" value="Unassembled WGS sequence"/>
</dbReference>
<dbReference type="OrthoDB" id="2679643at2759"/>
<proteinExistence type="predicted"/>
<accession>A0A0D0A3E8</accession>
<keyword evidence="3" id="KW-1185">Reference proteome</keyword>
<keyword evidence="1" id="KW-0812">Transmembrane</keyword>
<keyword evidence="1" id="KW-0472">Membrane</keyword>
<feature type="transmembrane region" description="Helical" evidence="1">
    <location>
        <begin position="20"/>
        <end position="45"/>
    </location>
</feature>
<dbReference type="EMBL" id="KN833691">
    <property type="protein sequence ID" value="KIK28932.1"/>
    <property type="molecule type" value="Genomic_DNA"/>
</dbReference>
<evidence type="ECO:0000256" key="1">
    <source>
        <dbReference type="SAM" id="Phobius"/>
    </source>
</evidence>